<dbReference type="Proteomes" id="UP000694257">
    <property type="component" value="Chromosome"/>
</dbReference>
<evidence type="ECO:0000256" key="2">
    <source>
        <dbReference type="ARBA" id="ARBA00022679"/>
    </source>
</evidence>
<dbReference type="PANTHER" id="PTHR43464:SF19">
    <property type="entry name" value="UBIQUINONE BIOSYNTHESIS O-METHYLTRANSFERASE, MITOCHONDRIAL"/>
    <property type="match status" value="1"/>
</dbReference>
<evidence type="ECO:0000313" key="6">
    <source>
        <dbReference type="Proteomes" id="UP000694257"/>
    </source>
</evidence>
<evidence type="ECO:0000256" key="1">
    <source>
        <dbReference type="ARBA" id="ARBA00022603"/>
    </source>
</evidence>
<dbReference type="PANTHER" id="PTHR43464">
    <property type="entry name" value="METHYLTRANSFERASE"/>
    <property type="match status" value="1"/>
</dbReference>
<protein>
    <submittedName>
        <fullName evidence="5">Class I SAM-dependent methyltransferase</fullName>
    </submittedName>
</protein>
<organism evidence="5 6">
    <name type="scientific">Nocardia iowensis</name>
    <dbReference type="NCBI Taxonomy" id="204891"/>
    <lineage>
        <taxon>Bacteria</taxon>
        <taxon>Bacillati</taxon>
        <taxon>Actinomycetota</taxon>
        <taxon>Actinomycetes</taxon>
        <taxon>Mycobacteriales</taxon>
        <taxon>Nocardiaceae</taxon>
        <taxon>Nocardia</taxon>
    </lineage>
</organism>
<dbReference type="RefSeq" id="WP_218477172.1">
    <property type="nucleotide sequence ID" value="NZ_BAABJN010000015.1"/>
</dbReference>
<dbReference type="EMBL" id="CP078145">
    <property type="protein sequence ID" value="QXN94570.1"/>
    <property type="molecule type" value="Genomic_DNA"/>
</dbReference>
<name>A0ABX8RY13_NOCIO</name>
<dbReference type="GO" id="GO:0008168">
    <property type="term" value="F:methyltransferase activity"/>
    <property type="evidence" value="ECO:0007669"/>
    <property type="project" value="UniProtKB-KW"/>
</dbReference>
<accession>A0ABX8RY13</accession>
<gene>
    <name evidence="5" type="ORF">KV110_16875</name>
</gene>
<evidence type="ECO:0000259" key="4">
    <source>
        <dbReference type="Pfam" id="PF13649"/>
    </source>
</evidence>
<feature type="domain" description="Methyltransferase" evidence="4">
    <location>
        <begin position="57"/>
        <end position="156"/>
    </location>
</feature>
<sequence>MLAAVRIWLPFMGPLARQLGYPSGWWGRRITNGLNIFNRRVMEGSVAALEAAAGETVADIGFGGGHGLAILLDQVGPNGRVYGFDVSPTMIAQARKRFGDFITKERLHLVEAPMRKLSVDDASLDRVVTVNTIYYIDDEELGTSLLDVARALRPGGRLVVGAADPSFIEAAPWRDGLINRPPAEVIALIEGAGFKVCEDRRLGESERAFHVYVAVLEEGPTTEA</sequence>
<keyword evidence="2" id="KW-0808">Transferase</keyword>
<dbReference type="Pfam" id="PF13649">
    <property type="entry name" value="Methyltransf_25"/>
    <property type="match status" value="1"/>
</dbReference>
<dbReference type="InterPro" id="IPR041698">
    <property type="entry name" value="Methyltransf_25"/>
</dbReference>
<reference evidence="5 6" key="1">
    <citation type="submission" date="2021-07" db="EMBL/GenBank/DDBJ databases">
        <title>Whole Genome Sequence of Nocardia Iowensis.</title>
        <authorList>
            <person name="Lamm A."/>
            <person name="Collins-Fairclough A.M."/>
            <person name="Bunk B."/>
            <person name="Sproer C."/>
        </authorList>
    </citation>
    <scope>NUCLEOTIDE SEQUENCE [LARGE SCALE GENOMIC DNA]</scope>
    <source>
        <strain evidence="5 6">NRRL 5646</strain>
    </source>
</reference>
<keyword evidence="3" id="KW-0949">S-adenosyl-L-methionine</keyword>
<proteinExistence type="predicted"/>
<dbReference type="CDD" id="cd02440">
    <property type="entry name" value="AdoMet_MTases"/>
    <property type="match status" value="1"/>
</dbReference>
<evidence type="ECO:0000256" key="3">
    <source>
        <dbReference type="ARBA" id="ARBA00022691"/>
    </source>
</evidence>
<keyword evidence="6" id="KW-1185">Reference proteome</keyword>
<keyword evidence="1 5" id="KW-0489">Methyltransferase</keyword>
<evidence type="ECO:0000313" key="5">
    <source>
        <dbReference type="EMBL" id="QXN94570.1"/>
    </source>
</evidence>
<dbReference type="GO" id="GO:0032259">
    <property type="term" value="P:methylation"/>
    <property type="evidence" value="ECO:0007669"/>
    <property type="project" value="UniProtKB-KW"/>
</dbReference>